<dbReference type="SUPFAM" id="SSF55486">
    <property type="entry name" value="Metalloproteases ('zincins'), catalytic domain"/>
    <property type="match status" value="1"/>
</dbReference>
<evidence type="ECO:0000256" key="6">
    <source>
        <dbReference type="ARBA" id="ARBA00022837"/>
    </source>
</evidence>
<dbReference type="EMBL" id="CM008975">
    <property type="protein sequence ID" value="PNW72859.1"/>
    <property type="molecule type" value="Genomic_DNA"/>
</dbReference>
<dbReference type="SMART" id="SM00235">
    <property type="entry name" value="ZnMc"/>
    <property type="match status" value="1"/>
</dbReference>
<feature type="binding site" evidence="9">
    <location>
        <position position="594"/>
    </location>
    <ligand>
        <name>Zn(2+)</name>
        <dbReference type="ChEBI" id="CHEBI:29105"/>
        <label>2</label>
        <note>catalytic</note>
    </ligand>
</feature>
<dbReference type="InterPro" id="IPR002477">
    <property type="entry name" value="Peptidoglycan-bd-like"/>
</dbReference>
<dbReference type="GO" id="GO:0030574">
    <property type="term" value="P:collagen catabolic process"/>
    <property type="evidence" value="ECO:0000318"/>
    <property type="project" value="GO_Central"/>
</dbReference>
<dbReference type="KEGG" id="cre:CHLRE_14g609202v5"/>
<dbReference type="InterPro" id="IPR021190">
    <property type="entry name" value="Pept_M10A"/>
</dbReference>
<name>A0A2K3CX80_CHLRE</name>
<keyword evidence="6 9" id="KW-0106">Calcium</keyword>
<dbReference type="InterPro" id="IPR002048">
    <property type="entry name" value="EF_hand_dom"/>
</dbReference>
<comment type="cofactor">
    <cofactor evidence="9">
        <name>Zn(2+)</name>
        <dbReference type="ChEBI" id="CHEBI:29105"/>
    </cofactor>
    <text evidence="9">Binds 2 Zn(2+) ions per subunit.</text>
</comment>
<feature type="region of interest" description="Disordered" evidence="10">
    <location>
        <begin position="1"/>
        <end position="22"/>
    </location>
</feature>
<dbReference type="GO" id="GO:0004222">
    <property type="term" value="F:metalloendopeptidase activity"/>
    <property type="evidence" value="ECO:0000318"/>
    <property type="project" value="GO_Central"/>
</dbReference>
<dbReference type="PROSITE" id="PS00497">
    <property type="entry name" value="TYROSINASE_1"/>
    <property type="match status" value="1"/>
</dbReference>
<dbReference type="Proteomes" id="UP000006906">
    <property type="component" value="Chromosome 14"/>
</dbReference>
<dbReference type="Pfam" id="PF00413">
    <property type="entry name" value="Peptidase_M10"/>
    <property type="match status" value="1"/>
</dbReference>
<dbReference type="GO" id="GO:0016491">
    <property type="term" value="F:oxidoreductase activity"/>
    <property type="evidence" value="ECO:0007669"/>
    <property type="project" value="InterPro"/>
</dbReference>
<dbReference type="InterPro" id="IPR024079">
    <property type="entry name" value="MetalloPept_cat_dom_sf"/>
</dbReference>
<keyword evidence="4" id="KW-0378">Hydrolase</keyword>
<evidence type="ECO:0000256" key="5">
    <source>
        <dbReference type="ARBA" id="ARBA00022833"/>
    </source>
</evidence>
<dbReference type="PROSITE" id="PS00018">
    <property type="entry name" value="EF_HAND_1"/>
    <property type="match status" value="1"/>
</dbReference>
<keyword evidence="3 9" id="KW-0479">Metal-binding</keyword>
<feature type="binding site" evidence="9">
    <location>
        <position position="549"/>
    </location>
    <ligand>
        <name>Ca(2+)</name>
        <dbReference type="ChEBI" id="CHEBI:29108"/>
        <label>3</label>
    </ligand>
</feature>
<dbReference type="Gene3D" id="3.40.390.10">
    <property type="entry name" value="Collagenase (Catalytic Domain)"/>
    <property type="match status" value="1"/>
</dbReference>
<comment type="cofactor">
    <cofactor evidence="9">
        <name>Ca(2+)</name>
        <dbReference type="ChEBI" id="CHEBI:29108"/>
    </cofactor>
    <text evidence="9">Can bind about 5 Ca(2+) ions per subunit.</text>
</comment>
<dbReference type="InParanoid" id="A0A2K3CX80"/>
<dbReference type="ExpressionAtlas" id="A0A2K3CX80">
    <property type="expression patterns" value="baseline and differential"/>
</dbReference>
<dbReference type="PRINTS" id="PR00138">
    <property type="entry name" value="MATRIXIN"/>
</dbReference>
<accession>A0A2K3CX80</accession>
<feature type="binding site" evidence="9">
    <location>
        <position position="600"/>
    </location>
    <ligand>
        <name>Zn(2+)</name>
        <dbReference type="ChEBI" id="CHEBI:29105"/>
        <label>2</label>
        <note>catalytic</note>
    </ligand>
</feature>
<evidence type="ECO:0000256" key="8">
    <source>
        <dbReference type="PIRSR" id="PIRSR621190-1"/>
    </source>
</evidence>
<organism evidence="12 13">
    <name type="scientific">Chlamydomonas reinhardtii</name>
    <name type="common">Chlamydomonas smithii</name>
    <dbReference type="NCBI Taxonomy" id="3055"/>
    <lineage>
        <taxon>Eukaryota</taxon>
        <taxon>Viridiplantae</taxon>
        <taxon>Chlorophyta</taxon>
        <taxon>core chlorophytes</taxon>
        <taxon>Chlorophyceae</taxon>
        <taxon>CS clade</taxon>
        <taxon>Chlamydomonadales</taxon>
        <taxon>Chlamydomonadaceae</taxon>
        <taxon>Chlamydomonas</taxon>
    </lineage>
</organism>
<dbReference type="InterPro" id="IPR036365">
    <property type="entry name" value="PGBD-like_sf"/>
</dbReference>
<sequence length="715" mass="77338">MGTSTSKPRTTRTTLPKPAPLGEVPSLPEAEIVVRQDIRTMSQAMQVRVCEAIEKMMERGWSATAQSRIWAEGPWSVEAGDWAPSEYFRLARYHGWDRNYCAHGNETFPGWHRAYLLDFERTMQAADRALGRDGRIGLPYWGWDATDPSRDPARDPAAFPAPVNGQVFPAIVRQRFSALPPQLIPPEMKSELTSYGLASDERIVQRLQSMRVGAQAAAALAQWEHPRAASTHAGNANSVETPHNSVHVVCGWPMTSVTYAAFHPIFFMHRERGRECNEFALSSKPLYDAPLAPFTHPATGGPFLPRHTFKTRPLGYEYDKLPAVPGGSGGQGGQQLREAPTLARFVDVDPVRFPGRSVALHVFVVPSEEAGAEAAGAAFTPPSDPDDFPGVPQYGGLTGVFGGRGGEVRQLQTYLQKYGWYSAEVDGVFGPVTEAAVRRFQEFYGLKVDGIAGPVTRSLMMAPRMDEKEDEVDTDDSPAYTPGCVVTWWAGGCPGYLDTEAARDELAAAFREWGGAVPLSFVEVDSAADAALVITWGDRGRTNLFRFDGPGGALALAERGSITLDSGERWLLQPAPEVEGAFYLLPVVLHEIGHALGLTHSPDPSHVMSSFYAPRRTRLTDGDRQRAAGLYPLQGAAAELFRALDADRDGRLSRAEFVSALTGAGAAPLSRQEAEALFDQTAAAAAAGAGGGGGSSGGYLSLPQFVGLMARLYFE</sequence>
<protein>
    <recommendedName>
        <fullName evidence="11">EF-hand domain-containing protein</fullName>
    </recommendedName>
</protein>
<dbReference type="SUPFAM" id="SSF47090">
    <property type="entry name" value="PGBD-like"/>
    <property type="match status" value="1"/>
</dbReference>
<dbReference type="InterPro" id="IPR018247">
    <property type="entry name" value="EF_Hand_1_Ca_BS"/>
</dbReference>
<reference evidence="12 13" key="1">
    <citation type="journal article" date="2007" name="Science">
        <title>The Chlamydomonas genome reveals the evolution of key animal and plant functions.</title>
        <authorList>
            <person name="Merchant S.S."/>
            <person name="Prochnik S.E."/>
            <person name="Vallon O."/>
            <person name="Harris E.H."/>
            <person name="Karpowicz S.J."/>
            <person name="Witman G.B."/>
            <person name="Terry A."/>
            <person name="Salamov A."/>
            <person name="Fritz-Laylin L.K."/>
            <person name="Marechal-Drouard L."/>
            <person name="Marshall W.F."/>
            <person name="Qu L.H."/>
            <person name="Nelson D.R."/>
            <person name="Sanderfoot A.A."/>
            <person name="Spalding M.H."/>
            <person name="Kapitonov V.V."/>
            <person name="Ren Q."/>
            <person name="Ferris P."/>
            <person name="Lindquist E."/>
            <person name="Shapiro H."/>
            <person name="Lucas S.M."/>
            <person name="Grimwood J."/>
            <person name="Schmutz J."/>
            <person name="Cardol P."/>
            <person name="Cerutti H."/>
            <person name="Chanfreau G."/>
            <person name="Chen C.L."/>
            <person name="Cognat V."/>
            <person name="Croft M.T."/>
            <person name="Dent R."/>
            <person name="Dutcher S."/>
            <person name="Fernandez E."/>
            <person name="Fukuzawa H."/>
            <person name="Gonzalez-Ballester D."/>
            <person name="Gonzalez-Halphen D."/>
            <person name="Hallmann A."/>
            <person name="Hanikenne M."/>
            <person name="Hippler M."/>
            <person name="Inwood W."/>
            <person name="Jabbari K."/>
            <person name="Kalanon M."/>
            <person name="Kuras R."/>
            <person name="Lefebvre P.A."/>
            <person name="Lemaire S.D."/>
            <person name="Lobanov A.V."/>
            <person name="Lohr M."/>
            <person name="Manuell A."/>
            <person name="Meier I."/>
            <person name="Mets L."/>
            <person name="Mittag M."/>
            <person name="Mittelmeier T."/>
            <person name="Moroney J.V."/>
            <person name="Moseley J."/>
            <person name="Napoli C."/>
            <person name="Nedelcu A.M."/>
            <person name="Niyogi K."/>
            <person name="Novoselov S.V."/>
            <person name="Paulsen I.T."/>
            <person name="Pazour G."/>
            <person name="Purton S."/>
            <person name="Ral J.P."/>
            <person name="Riano-Pachon D.M."/>
            <person name="Riekhof W."/>
            <person name="Rymarquis L."/>
            <person name="Schroda M."/>
            <person name="Stern D."/>
            <person name="Umen J."/>
            <person name="Willows R."/>
            <person name="Wilson N."/>
            <person name="Zimmer S.L."/>
            <person name="Allmer J."/>
            <person name="Balk J."/>
            <person name="Bisova K."/>
            <person name="Chen C.J."/>
            <person name="Elias M."/>
            <person name="Gendler K."/>
            <person name="Hauser C."/>
            <person name="Lamb M.R."/>
            <person name="Ledford H."/>
            <person name="Long J.C."/>
            <person name="Minagawa J."/>
            <person name="Page M.D."/>
            <person name="Pan J."/>
            <person name="Pootakham W."/>
            <person name="Roje S."/>
            <person name="Rose A."/>
            <person name="Stahlberg E."/>
            <person name="Terauchi A.M."/>
            <person name="Yang P."/>
            <person name="Ball S."/>
            <person name="Bowler C."/>
            <person name="Dieckmann C.L."/>
            <person name="Gladyshev V.N."/>
            <person name="Green P."/>
            <person name="Jorgensen R."/>
            <person name="Mayfield S."/>
            <person name="Mueller-Roeber B."/>
            <person name="Rajamani S."/>
            <person name="Sayre R.T."/>
            <person name="Brokstein P."/>
            <person name="Dubchak I."/>
            <person name="Goodstein D."/>
            <person name="Hornick L."/>
            <person name="Huang Y.W."/>
            <person name="Jhaveri J."/>
            <person name="Luo Y."/>
            <person name="Martinez D."/>
            <person name="Ngau W.C."/>
            <person name="Otillar B."/>
            <person name="Poliakov A."/>
            <person name="Porter A."/>
            <person name="Szajkowski L."/>
            <person name="Werner G."/>
            <person name="Zhou K."/>
            <person name="Grigoriev I.V."/>
            <person name="Rokhsar D.S."/>
            <person name="Grossman A.R."/>
        </authorList>
    </citation>
    <scope>NUCLEOTIDE SEQUENCE [LARGE SCALE GENOMIC DNA]</scope>
    <source>
        <strain evidence="13">CC-503</strain>
    </source>
</reference>
<feature type="binding site" evidence="9">
    <location>
        <position position="548"/>
    </location>
    <ligand>
        <name>Ca(2+)</name>
        <dbReference type="ChEBI" id="CHEBI:29108"/>
        <label>3</label>
    </ligand>
</feature>
<dbReference type="GO" id="GO:0006508">
    <property type="term" value="P:proteolysis"/>
    <property type="evidence" value="ECO:0007669"/>
    <property type="project" value="UniProtKB-KW"/>
</dbReference>
<dbReference type="Gene3D" id="1.10.101.10">
    <property type="entry name" value="PGBD-like superfamily/PGBD"/>
    <property type="match status" value="1"/>
</dbReference>
<dbReference type="STRING" id="3055.A0A2K3CX80"/>
<keyword evidence="5 9" id="KW-0862">Zinc</keyword>
<dbReference type="InterPro" id="IPR006026">
    <property type="entry name" value="Peptidase_Metallo"/>
</dbReference>
<feature type="domain" description="EF-hand" evidence="11">
    <location>
        <begin position="632"/>
        <end position="667"/>
    </location>
</feature>
<dbReference type="AlphaFoldDB" id="A0A2K3CX80"/>
<evidence type="ECO:0000256" key="10">
    <source>
        <dbReference type="SAM" id="MobiDB-lite"/>
    </source>
</evidence>
<proteinExistence type="inferred from homology"/>
<feature type="active site" evidence="8">
    <location>
        <position position="591"/>
    </location>
</feature>
<evidence type="ECO:0000256" key="4">
    <source>
        <dbReference type="ARBA" id="ARBA00022801"/>
    </source>
</evidence>
<dbReference type="SUPFAM" id="SSF47473">
    <property type="entry name" value="EF-hand"/>
    <property type="match status" value="1"/>
</dbReference>
<dbReference type="PANTHER" id="PTHR10201:SF323">
    <property type="entry name" value="MATRIX METALLOPROTEINASE-21"/>
    <property type="match status" value="1"/>
</dbReference>
<dbReference type="InterPro" id="IPR002227">
    <property type="entry name" value="Tyrosinase_Cu-bd"/>
</dbReference>
<evidence type="ECO:0000259" key="11">
    <source>
        <dbReference type="PROSITE" id="PS50222"/>
    </source>
</evidence>
<keyword evidence="7" id="KW-0482">Metalloprotease</keyword>
<dbReference type="InterPro" id="IPR036366">
    <property type="entry name" value="PGBDSf"/>
</dbReference>
<feature type="binding site" evidence="9">
    <location>
        <position position="565"/>
    </location>
    <ligand>
        <name>Ca(2+)</name>
        <dbReference type="ChEBI" id="CHEBI:29108"/>
        <label>3</label>
    </ligand>
</feature>
<dbReference type="PaxDb" id="3055-EDO97572"/>
<dbReference type="GO" id="GO:0008270">
    <property type="term" value="F:zinc ion binding"/>
    <property type="evidence" value="ECO:0007669"/>
    <property type="project" value="InterPro"/>
</dbReference>
<evidence type="ECO:0000313" key="12">
    <source>
        <dbReference type="EMBL" id="PNW72859.1"/>
    </source>
</evidence>
<dbReference type="GO" id="GO:0031012">
    <property type="term" value="C:extracellular matrix"/>
    <property type="evidence" value="ECO:0007669"/>
    <property type="project" value="InterPro"/>
</dbReference>
<dbReference type="Gene3D" id="1.10.238.10">
    <property type="entry name" value="EF-hand"/>
    <property type="match status" value="1"/>
</dbReference>
<dbReference type="PANTHER" id="PTHR10201">
    <property type="entry name" value="MATRIX METALLOPROTEINASE"/>
    <property type="match status" value="1"/>
</dbReference>
<keyword evidence="13" id="KW-1185">Reference proteome</keyword>
<dbReference type="SUPFAM" id="SSF48056">
    <property type="entry name" value="Di-copper centre-containing domain"/>
    <property type="match status" value="1"/>
</dbReference>
<dbReference type="GO" id="GO:0030198">
    <property type="term" value="P:extracellular matrix organization"/>
    <property type="evidence" value="ECO:0000318"/>
    <property type="project" value="GO_Central"/>
</dbReference>
<dbReference type="Gene3D" id="1.10.1280.10">
    <property type="entry name" value="Di-copper center containing domain from catechol oxidase"/>
    <property type="match status" value="1"/>
</dbReference>
<keyword evidence="2" id="KW-0645">Protease</keyword>
<evidence type="ECO:0000256" key="9">
    <source>
        <dbReference type="PIRSR" id="PIRSR621190-2"/>
    </source>
</evidence>
<feature type="binding site" evidence="9">
    <location>
        <position position="590"/>
    </location>
    <ligand>
        <name>Zn(2+)</name>
        <dbReference type="ChEBI" id="CHEBI:29105"/>
        <label>2</label>
        <note>catalytic</note>
    </ligand>
</feature>
<dbReference type="InterPro" id="IPR001818">
    <property type="entry name" value="Pept_M10_metallopeptidase"/>
</dbReference>
<evidence type="ECO:0000256" key="2">
    <source>
        <dbReference type="ARBA" id="ARBA00022670"/>
    </source>
</evidence>
<dbReference type="PROSITE" id="PS50222">
    <property type="entry name" value="EF_HAND_2"/>
    <property type="match status" value="1"/>
</dbReference>
<feature type="compositionally biased region" description="Low complexity" evidence="10">
    <location>
        <begin position="1"/>
        <end position="16"/>
    </location>
</feature>
<dbReference type="Pfam" id="PF01471">
    <property type="entry name" value="PG_binding_1"/>
    <property type="match status" value="1"/>
</dbReference>
<dbReference type="OrthoDB" id="534509at2759"/>
<dbReference type="GO" id="GO:0005509">
    <property type="term" value="F:calcium ion binding"/>
    <property type="evidence" value="ECO:0007669"/>
    <property type="project" value="InterPro"/>
</dbReference>
<evidence type="ECO:0000256" key="1">
    <source>
        <dbReference type="ARBA" id="ARBA00009614"/>
    </source>
</evidence>
<evidence type="ECO:0000313" key="13">
    <source>
        <dbReference type="Proteomes" id="UP000006906"/>
    </source>
</evidence>
<evidence type="ECO:0000256" key="3">
    <source>
        <dbReference type="ARBA" id="ARBA00022723"/>
    </source>
</evidence>
<dbReference type="Gramene" id="PNW72859">
    <property type="protein sequence ID" value="PNW72859"/>
    <property type="gene ID" value="CHLRE_14g609202v5"/>
</dbReference>
<comment type="similarity">
    <text evidence="1">Belongs to the peptidase M10A family. Matrix metalloproteinases (MMPs) subfamily.</text>
</comment>
<feature type="binding site" evidence="9">
    <location>
        <position position="608"/>
    </location>
    <ligand>
        <name>Zn(2+)</name>
        <dbReference type="ChEBI" id="CHEBI:29105"/>
        <label>2</label>
        <note>catalytic</note>
    </ligand>
</feature>
<evidence type="ECO:0000256" key="7">
    <source>
        <dbReference type="ARBA" id="ARBA00023049"/>
    </source>
</evidence>
<dbReference type="InterPro" id="IPR008922">
    <property type="entry name" value="Di-copper_centre_dom_sf"/>
</dbReference>
<gene>
    <name evidence="12" type="ORF">CHLRE_14g609202v5</name>
</gene>
<feature type="binding site" evidence="9">
    <location>
        <position position="568"/>
    </location>
    <ligand>
        <name>Ca(2+)</name>
        <dbReference type="ChEBI" id="CHEBI:29108"/>
        <label>3</label>
    </ligand>
</feature>
<dbReference type="Pfam" id="PF00264">
    <property type="entry name" value="Tyrosinase"/>
    <property type="match status" value="1"/>
</dbReference>
<dbReference type="InterPro" id="IPR011992">
    <property type="entry name" value="EF-hand-dom_pair"/>
</dbReference>
<feature type="binding site" evidence="9">
    <location>
        <position position="568"/>
    </location>
    <ligand>
        <name>Ca(2+)</name>
        <dbReference type="ChEBI" id="CHEBI:29108"/>
        <label>1</label>
    </ligand>
</feature>
<dbReference type="GeneID" id="5726898"/>
<dbReference type="RefSeq" id="XP_042916618.1">
    <property type="nucleotide sequence ID" value="XM_043069945.1"/>
</dbReference>